<reference evidence="2 3" key="1">
    <citation type="submission" date="2009-01" db="EMBL/GenBank/DDBJ databases">
        <title>Complete sequence of chromosome of Methylobacterium nodulans ORS 2060.</title>
        <authorList>
            <consortium name="US DOE Joint Genome Institute"/>
            <person name="Lucas S."/>
            <person name="Copeland A."/>
            <person name="Lapidus A."/>
            <person name="Glavina del Rio T."/>
            <person name="Dalin E."/>
            <person name="Tice H."/>
            <person name="Bruce D."/>
            <person name="Goodwin L."/>
            <person name="Pitluck S."/>
            <person name="Sims D."/>
            <person name="Brettin T."/>
            <person name="Detter J.C."/>
            <person name="Han C."/>
            <person name="Larimer F."/>
            <person name="Land M."/>
            <person name="Hauser L."/>
            <person name="Kyrpides N."/>
            <person name="Ivanova N."/>
            <person name="Marx C.J."/>
            <person name="Richardson P."/>
        </authorList>
    </citation>
    <scope>NUCLEOTIDE SEQUENCE [LARGE SCALE GENOMIC DNA]</scope>
    <source>
        <strain evidence="3">LMG 21967 / CNCM I-2342 / ORS 2060</strain>
    </source>
</reference>
<dbReference type="EMBL" id="CP001349">
    <property type="protein sequence ID" value="ACL61691.1"/>
    <property type="molecule type" value="Genomic_DNA"/>
</dbReference>
<dbReference type="eggNOG" id="ENOG50311Y6">
    <property type="taxonomic scope" value="Bacteria"/>
</dbReference>
<dbReference type="Proteomes" id="UP000008207">
    <property type="component" value="Chromosome"/>
</dbReference>
<name>B8IHM8_METNO</name>
<proteinExistence type="predicted"/>
<feature type="transmembrane region" description="Helical" evidence="1">
    <location>
        <begin position="34"/>
        <end position="54"/>
    </location>
</feature>
<sequence length="75" mass="7952">MQPLSLPLLSAAGFVLGCAALRASRRYANDLTPLLTGTTILLIVILLLAVCARVQILPFETTGRDEAGIPFDDAL</sequence>
<keyword evidence="1" id="KW-1133">Transmembrane helix</keyword>
<evidence type="ECO:0000313" key="2">
    <source>
        <dbReference type="EMBL" id="ACL61691.1"/>
    </source>
</evidence>
<gene>
    <name evidence="2" type="ordered locus">Mnod_6947</name>
</gene>
<accession>B8IHM8</accession>
<keyword evidence="3" id="KW-1185">Reference proteome</keyword>
<evidence type="ECO:0000256" key="1">
    <source>
        <dbReference type="SAM" id="Phobius"/>
    </source>
</evidence>
<dbReference type="KEGG" id="mno:Mnod_6947"/>
<organism evidence="2 3">
    <name type="scientific">Methylobacterium nodulans (strain LMG 21967 / CNCM I-2342 / ORS 2060)</name>
    <dbReference type="NCBI Taxonomy" id="460265"/>
    <lineage>
        <taxon>Bacteria</taxon>
        <taxon>Pseudomonadati</taxon>
        <taxon>Pseudomonadota</taxon>
        <taxon>Alphaproteobacteria</taxon>
        <taxon>Hyphomicrobiales</taxon>
        <taxon>Methylobacteriaceae</taxon>
        <taxon>Methylobacterium</taxon>
    </lineage>
</organism>
<dbReference type="AlphaFoldDB" id="B8IHM8"/>
<keyword evidence="1" id="KW-0812">Transmembrane</keyword>
<evidence type="ECO:0000313" key="3">
    <source>
        <dbReference type="Proteomes" id="UP000008207"/>
    </source>
</evidence>
<protein>
    <submittedName>
        <fullName evidence="2">Uncharacterized protein</fullName>
    </submittedName>
</protein>
<keyword evidence="1" id="KW-0472">Membrane</keyword>
<dbReference type="HOGENOM" id="CLU_2666904_0_0_5"/>